<accession>K6XMF2</accession>
<evidence type="ECO:0000313" key="1">
    <source>
        <dbReference type="EMBL" id="GAC21804.1"/>
    </source>
</evidence>
<organism evidence="1 2">
    <name type="scientific">Paraglaciecola arctica BSs20135</name>
    <dbReference type="NCBI Taxonomy" id="493475"/>
    <lineage>
        <taxon>Bacteria</taxon>
        <taxon>Pseudomonadati</taxon>
        <taxon>Pseudomonadota</taxon>
        <taxon>Gammaproteobacteria</taxon>
        <taxon>Alteromonadales</taxon>
        <taxon>Alteromonadaceae</taxon>
        <taxon>Paraglaciecola</taxon>
    </lineage>
</organism>
<dbReference type="Proteomes" id="UP000006327">
    <property type="component" value="Unassembled WGS sequence"/>
</dbReference>
<comment type="caution">
    <text evidence="1">The sequence shown here is derived from an EMBL/GenBank/DDBJ whole genome shotgun (WGS) entry which is preliminary data.</text>
</comment>
<dbReference type="EMBL" id="BAEO01000065">
    <property type="protein sequence ID" value="GAC21804.1"/>
    <property type="molecule type" value="Genomic_DNA"/>
</dbReference>
<protein>
    <submittedName>
        <fullName evidence="1">Uncharacterized protein</fullName>
    </submittedName>
</protein>
<proteinExistence type="predicted"/>
<evidence type="ECO:0000313" key="2">
    <source>
        <dbReference type="Proteomes" id="UP000006327"/>
    </source>
</evidence>
<sequence>MLKYGMRPIRDLPSIYQATKYLPSSIYQATSIYQASIYQATQVFTKPPITI</sequence>
<reference evidence="1 2" key="1">
    <citation type="journal article" date="2017" name="Antonie Van Leeuwenhoek">
        <title>Rhizobium rhizosphaerae sp. nov., a novel species isolated from rice rhizosphere.</title>
        <authorList>
            <person name="Zhao J.J."/>
            <person name="Zhang J."/>
            <person name="Zhang R.J."/>
            <person name="Zhang C.W."/>
            <person name="Yin H.Q."/>
            <person name="Zhang X.X."/>
        </authorList>
    </citation>
    <scope>NUCLEOTIDE SEQUENCE [LARGE SCALE GENOMIC DNA]</scope>
    <source>
        <strain evidence="1 2">BSs20135</strain>
    </source>
</reference>
<keyword evidence="2" id="KW-1185">Reference proteome</keyword>
<dbReference type="AlphaFoldDB" id="K6XMF2"/>
<name>K6XMF2_9ALTE</name>
<gene>
    <name evidence="1" type="ORF">GARC_4867</name>
</gene>
<dbReference type="STRING" id="493475.GARC_4867"/>